<sequence length="126" mass="14134">MKKSVFGLLVILTLAACKHSAKDPDLTVSNTETPASTDDIVKQTISDRHGDEMEIIMNNTKDIVTVHLNGKTYELKKNHENAGFSTEDSKYLFTETKNEVTFLQKDVDMVLFHGKKNQAETKMASQ</sequence>
<dbReference type="Proteomes" id="UP001208649">
    <property type="component" value="Unassembled WGS sequence"/>
</dbReference>
<reference evidence="3" key="1">
    <citation type="submission" date="2023-07" db="EMBL/GenBank/DDBJ databases">
        <title>Chryseobacterium sp. strain PBS4-4 Genome sequencing and assembly.</title>
        <authorList>
            <person name="Jung Y."/>
        </authorList>
    </citation>
    <scope>NUCLEOTIDE SEQUENCE [LARGE SCALE GENOMIC DNA]</scope>
    <source>
        <strain evidence="3">PBS4-4</strain>
    </source>
</reference>
<dbReference type="RefSeq" id="WP_263004492.1">
    <property type="nucleotide sequence ID" value="NZ_JAOTEM010000005.1"/>
</dbReference>
<evidence type="ECO:0000313" key="3">
    <source>
        <dbReference type="Proteomes" id="UP001208649"/>
    </source>
</evidence>
<protein>
    <recommendedName>
        <fullName evidence="4">Copper resistance protein NlpE</fullName>
    </recommendedName>
</protein>
<evidence type="ECO:0000256" key="1">
    <source>
        <dbReference type="SAM" id="SignalP"/>
    </source>
</evidence>
<keyword evidence="1" id="KW-0732">Signal</keyword>
<organism evidence="2 3">
    <name type="scientific">Chryseobacterium edaphi</name>
    <dbReference type="NCBI Taxonomy" id="2976532"/>
    <lineage>
        <taxon>Bacteria</taxon>
        <taxon>Pseudomonadati</taxon>
        <taxon>Bacteroidota</taxon>
        <taxon>Flavobacteriia</taxon>
        <taxon>Flavobacteriales</taxon>
        <taxon>Weeksellaceae</taxon>
        <taxon>Chryseobacterium group</taxon>
        <taxon>Chryseobacterium</taxon>
    </lineage>
</organism>
<feature type="signal peptide" evidence="1">
    <location>
        <begin position="1"/>
        <end position="21"/>
    </location>
</feature>
<name>A0ABT2W9N5_9FLAO</name>
<gene>
    <name evidence="2" type="ORF">NZ698_17245</name>
</gene>
<comment type="caution">
    <text evidence="2">The sequence shown here is derived from an EMBL/GenBank/DDBJ whole genome shotgun (WGS) entry which is preliminary data.</text>
</comment>
<keyword evidence="3" id="KW-1185">Reference proteome</keyword>
<dbReference type="EMBL" id="JAOTEM010000005">
    <property type="protein sequence ID" value="MCU7618926.1"/>
    <property type="molecule type" value="Genomic_DNA"/>
</dbReference>
<evidence type="ECO:0008006" key="4">
    <source>
        <dbReference type="Google" id="ProtNLM"/>
    </source>
</evidence>
<feature type="chain" id="PRO_5046625161" description="Copper resistance protein NlpE" evidence="1">
    <location>
        <begin position="22"/>
        <end position="126"/>
    </location>
</feature>
<evidence type="ECO:0000313" key="2">
    <source>
        <dbReference type="EMBL" id="MCU7618926.1"/>
    </source>
</evidence>
<proteinExistence type="predicted"/>
<dbReference type="PROSITE" id="PS51257">
    <property type="entry name" value="PROKAR_LIPOPROTEIN"/>
    <property type="match status" value="1"/>
</dbReference>
<accession>A0ABT2W9N5</accession>